<comment type="caution">
    <text evidence="4">The sequence shown here is derived from an EMBL/GenBank/DDBJ whole genome shotgun (WGS) entry which is preliminary data.</text>
</comment>
<evidence type="ECO:0000313" key="4">
    <source>
        <dbReference type="EMBL" id="CAG7642656.1"/>
    </source>
</evidence>
<feature type="region of interest" description="Disordered" evidence="1">
    <location>
        <begin position="24"/>
        <end position="58"/>
    </location>
</feature>
<dbReference type="EMBL" id="CAJVAX010000017">
    <property type="protein sequence ID" value="CAG7642656.1"/>
    <property type="molecule type" value="Genomic_DNA"/>
</dbReference>
<dbReference type="Proteomes" id="UP001153328">
    <property type="component" value="Unassembled WGS sequence"/>
</dbReference>
<keyword evidence="5" id="KW-1185">Reference proteome</keyword>
<feature type="signal peptide" evidence="3">
    <location>
        <begin position="1"/>
        <end position="25"/>
    </location>
</feature>
<dbReference type="RefSeq" id="WP_205042982.1">
    <property type="nucleotide sequence ID" value="NZ_CAJVAX010000017.1"/>
</dbReference>
<organism evidence="4 5">
    <name type="scientific">Actinacidiphila bryophytorum</name>
    <dbReference type="NCBI Taxonomy" id="1436133"/>
    <lineage>
        <taxon>Bacteria</taxon>
        <taxon>Bacillati</taxon>
        <taxon>Actinomycetota</taxon>
        <taxon>Actinomycetes</taxon>
        <taxon>Kitasatosporales</taxon>
        <taxon>Streptomycetaceae</taxon>
        <taxon>Actinacidiphila</taxon>
    </lineage>
</organism>
<evidence type="ECO:0000313" key="5">
    <source>
        <dbReference type="Proteomes" id="UP001153328"/>
    </source>
</evidence>
<evidence type="ECO:0000256" key="3">
    <source>
        <dbReference type="SAM" id="SignalP"/>
    </source>
</evidence>
<feature type="chain" id="PRO_5040898916" description="Tat pathway signal sequence domain protein" evidence="3">
    <location>
        <begin position="26"/>
        <end position="112"/>
    </location>
</feature>
<evidence type="ECO:0000256" key="2">
    <source>
        <dbReference type="SAM" id="Phobius"/>
    </source>
</evidence>
<keyword evidence="3" id="KW-0732">Signal</keyword>
<proteinExistence type="predicted"/>
<name>A0A9W4MFH3_9ACTN</name>
<keyword evidence="2" id="KW-0812">Transmembrane</keyword>
<protein>
    <recommendedName>
        <fullName evidence="6">Tat pathway signal sequence domain protein</fullName>
    </recommendedName>
</protein>
<evidence type="ECO:0000256" key="1">
    <source>
        <dbReference type="SAM" id="MobiDB-lite"/>
    </source>
</evidence>
<accession>A0A9W4MFH3</accession>
<dbReference type="AlphaFoldDB" id="A0A9W4MFH3"/>
<keyword evidence="2" id="KW-1133">Transmembrane helix</keyword>
<evidence type="ECO:0008006" key="6">
    <source>
        <dbReference type="Google" id="ProtNLM"/>
    </source>
</evidence>
<feature type="compositionally biased region" description="Low complexity" evidence="1">
    <location>
        <begin position="28"/>
        <end position="55"/>
    </location>
</feature>
<feature type="transmembrane region" description="Helical" evidence="2">
    <location>
        <begin position="84"/>
        <end position="104"/>
    </location>
</feature>
<keyword evidence="2" id="KW-0472">Membrane</keyword>
<reference evidence="4" key="1">
    <citation type="submission" date="2021-06" db="EMBL/GenBank/DDBJ databases">
        <authorList>
            <person name="Arsene-Ploetze F."/>
        </authorList>
    </citation>
    <scope>NUCLEOTIDE SEQUENCE</scope>
    <source>
        <strain evidence="4">SBRY1</strain>
    </source>
</reference>
<sequence>MRRTTLSALALACTAVLASAVPALADGASPTPTTTTAPRTSTAAPAPTPATARPAKPGQVVAVPRGAADTGVAPVASHSGTDGGLIGGSAALVLAIGGGAVLVVRRRRAAGA</sequence>
<gene>
    <name evidence="4" type="ORF">SBRY_30679</name>
</gene>